<keyword evidence="6 13" id="KW-0812">Transmembrane</keyword>
<keyword evidence="12 13" id="KW-0472">Membrane</keyword>
<dbReference type="InterPro" id="IPR002680">
    <property type="entry name" value="AOX"/>
</dbReference>
<protein>
    <recommendedName>
        <fullName evidence="13">Ubiquinol oxidase</fullName>
        <ecNumber evidence="13">1.10.3.11</ecNumber>
    </recommendedName>
</protein>
<sequence length="153" mass="17101">MHLMTLMEVFKPRWYERALVLVVQGVFFNVYFLGYLISPKFAQGGWIPRRGGCALVHSVPRRNRRRPGRGRPCPCHRHRLLAPAARRDAPGCSGGHPGRRGAPPRCQSLCFGHSVSRTAIEGSPCATRLSLIIPTQTSQFMGIKFVIYTCVTI</sequence>
<dbReference type="Proteomes" id="UP001140949">
    <property type="component" value="Unassembled WGS sequence"/>
</dbReference>
<evidence type="ECO:0000256" key="10">
    <source>
        <dbReference type="ARBA" id="ARBA00023002"/>
    </source>
</evidence>
<comment type="similarity">
    <text evidence="3 13">Belongs to the alternative oxidase family.</text>
</comment>
<dbReference type="GO" id="GO:0046872">
    <property type="term" value="F:metal ion binding"/>
    <property type="evidence" value="ECO:0007669"/>
    <property type="project" value="UniProtKB-UniRule"/>
</dbReference>
<reference evidence="15" key="2">
    <citation type="submission" date="2023-04" db="EMBL/GenBank/DDBJ databases">
        <authorList>
            <person name="Bruccoleri R.E."/>
            <person name="Oakeley E.J."/>
            <person name="Faust A.-M."/>
            <person name="Dessus-Babus S."/>
            <person name="Altorfer M."/>
            <person name="Burckhardt D."/>
            <person name="Oertli M."/>
            <person name="Naumann U."/>
            <person name="Petersen F."/>
            <person name="Wong J."/>
        </authorList>
    </citation>
    <scope>NUCLEOTIDE SEQUENCE</scope>
    <source>
        <strain evidence="15">GSM-AAB239-AS_SAM_17_03QT</strain>
        <tissue evidence="15">Leaf</tissue>
    </source>
</reference>
<dbReference type="AlphaFoldDB" id="A0AAX6FW30"/>
<accession>A0AAX6FW30</accession>
<evidence type="ECO:0000313" key="16">
    <source>
        <dbReference type="Proteomes" id="UP001140949"/>
    </source>
</evidence>
<dbReference type="GO" id="GO:0005739">
    <property type="term" value="C:mitochondrion"/>
    <property type="evidence" value="ECO:0007669"/>
    <property type="project" value="TreeGrafter"/>
</dbReference>
<dbReference type="GO" id="GO:0016020">
    <property type="term" value="C:membrane"/>
    <property type="evidence" value="ECO:0007669"/>
    <property type="project" value="UniProtKB-SubCell"/>
</dbReference>
<evidence type="ECO:0000256" key="6">
    <source>
        <dbReference type="ARBA" id="ARBA00022692"/>
    </source>
</evidence>
<evidence type="ECO:0000256" key="9">
    <source>
        <dbReference type="ARBA" id="ARBA00022989"/>
    </source>
</evidence>
<organism evidence="15 16">
    <name type="scientific">Iris pallida</name>
    <name type="common">Sweet iris</name>
    <dbReference type="NCBI Taxonomy" id="29817"/>
    <lineage>
        <taxon>Eukaryota</taxon>
        <taxon>Viridiplantae</taxon>
        <taxon>Streptophyta</taxon>
        <taxon>Embryophyta</taxon>
        <taxon>Tracheophyta</taxon>
        <taxon>Spermatophyta</taxon>
        <taxon>Magnoliopsida</taxon>
        <taxon>Liliopsida</taxon>
        <taxon>Asparagales</taxon>
        <taxon>Iridaceae</taxon>
        <taxon>Iridoideae</taxon>
        <taxon>Irideae</taxon>
        <taxon>Iris</taxon>
    </lineage>
</organism>
<comment type="cofactor">
    <cofactor evidence="13">
        <name>Fe cation</name>
        <dbReference type="ChEBI" id="CHEBI:24875"/>
    </cofactor>
    <text evidence="13">Binds 2 iron ions per subunit.</text>
</comment>
<comment type="catalytic activity">
    <reaction evidence="1 13">
        <text>2 a ubiquinol + O2 = 2 a ubiquinone + 2 H2O</text>
        <dbReference type="Rhea" id="RHEA:30255"/>
        <dbReference type="Rhea" id="RHEA-COMP:9565"/>
        <dbReference type="Rhea" id="RHEA-COMP:9566"/>
        <dbReference type="ChEBI" id="CHEBI:15377"/>
        <dbReference type="ChEBI" id="CHEBI:15379"/>
        <dbReference type="ChEBI" id="CHEBI:16389"/>
        <dbReference type="ChEBI" id="CHEBI:17976"/>
        <dbReference type="EC" id="1.10.3.11"/>
    </reaction>
</comment>
<keyword evidence="7 13" id="KW-0479">Metal-binding</keyword>
<comment type="subcellular location">
    <subcellularLocation>
        <location evidence="2">Membrane</location>
    </subcellularLocation>
</comment>
<evidence type="ECO:0000256" key="5">
    <source>
        <dbReference type="ARBA" id="ARBA00022660"/>
    </source>
</evidence>
<keyword evidence="11 13" id="KW-0408">Iron</keyword>
<reference evidence="15" key="1">
    <citation type="journal article" date="2023" name="GigaByte">
        <title>Genome assembly of the bearded iris, Iris pallida Lam.</title>
        <authorList>
            <person name="Bruccoleri R.E."/>
            <person name="Oakeley E.J."/>
            <person name="Faust A.M.E."/>
            <person name="Altorfer M."/>
            <person name="Dessus-Babus S."/>
            <person name="Burckhardt D."/>
            <person name="Oertli M."/>
            <person name="Naumann U."/>
            <person name="Petersen F."/>
            <person name="Wong J."/>
        </authorList>
    </citation>
    <scope>NUCLEOTIDE SEQUENCE</scope>
    <source>
        <strain evidence="15">GSM-AAB239-AS_SAM_17_03QT</strain>
    </source>
</reference>
<dbReference type="GO" id="GO:0010230">
    <property type="term" value="P:alternative respiration"/>
    <property type="evidence" value="ECO:0007669"/>
    <property type="project" value="TreeGrafter"/>
</dbReference>
<dbReference type="GO" id="GO:0106292">
    <property type="term" value="F:superoxide-generating NADPH oxidase activity"/>
    <property type="evidence" value="ECO:0007669"/>
    <property type="project" value="UniProtKB-ARBA"/>
</dbReference>
<comment type="caution">
    <text evidence="15">The sequence shown here is derived from an EMBL/GenBank/DDBJ whole genome shotgun (WGS) entry which is preliminary data.</text>
</comment>
<dbReference type="GO" id="GO:0102721">
    <property type="term" value="F:ubiquinol:oxygen oxidoreductase activity"/>
    <property type="evidence" value="ECO:0007669"/>
    <property type="project" value="UniProtKB-EC"/>
</dbReference>
<keyword evidence="4" id="KW-0813">Transport</keyword>
<evidence type="ECO:0000256" key="7">
    <source>
        <dbReference type="ARBA" id="ARBA00022723"/>
    </source>
</evidence>
<evidence type="ECO:0000256" key="4">
    <source>
        <dbReference type="ARBA" id="ARBA00022448"/>
    </source>
</evidence>
<dbReference type="Gene3D" id="1.20.1260.140">
    <property type="entry name" value="Alternative oxidase"/>
    <property type="match status" value="1"/>
</dbReference>
<dbReference type="InterPro" id="IPR038659">
    <property type="entry name" value="AOX_sf"/>
</dbReference>
<evidence type="ECO:0000256" key="8">
    <source>
        <dbReference type="ARBA" id="ARBA00022982"/>
    </source>
</evidence>
<keyword evidence="10 13" id="KW-0560">Oxidoreductase</keyword>
<dbReference type="PANTHER" id="PTHR31803">
    <property type="entry name" value="ALTERNATIVE OXIDASE"/>
    <property type="match status" value="1"/>
</dbReference>
<dbReference type="EC" id="1.10.3.11" evidence="13"/>
<gene>
    <name evidence="15" type="ORF">M6B38_397565</name>
</gene>
<dbReference type="Pfam" id="PF01786">
    <property type="entry name" value="AOX"/>
    <property type="match status" value="1"/>
</dbReference>
<keyword evidence="5 13" id="KW-0679">Respiratory chain</keyword>
<evidence type="ECO:0000313" key="15">
    <source>
        <dbReference type="EMBL" id="KAJ6820594.1"/>
    </source>
</evidence>
<dbReference type="GO" id="GO:0009916">
    <property type="term" value="F:alternative oxidase activity"/>
    <property type="evidence" value="ECO:0007669"/>
    <property type="project" value="UniProtKB-UniRule"/>
</dbReference>
<dbReference type="PANTHER" id="PTHR31803:SF34">
    <property type="entry name" value="UBIQUINOL OXIDASE 1C, MITOCHONDRIAL"/>
    <property type="match status" value="1"/>
</dbReference>
<keyword evidence="8 13" id="KW-0249">Electron transport</keyword>
<keyword evidence="16" id="KW-1185">Reference proteome</keyword>
<evidence type="ECO:0000256" key="3">
    <source>
        <dbReference type="ARBA" id="ARBA00008388"/>
    </source>
</evidence>
<evidence type="ECO:0000256" key="2">
    <source>
        <dbReference type="ARBA" id="ARBA00004370"/>
    </source>
</evidence>
<evidence type="ECO:0000256" key="11">
    <source>
        <dbReference type="ARBA" id="ARBA00023004"/>
    </source>
</evidence>
<dbReference type="GO" id="GO:0098803">
    <property type="term" value="C:respiratory chain complex"/>
    <property type="evidence" value="ECO:0007669"/>
    <property type="project" value="UniProtKB-UniRule"/>
</dbReference>
<proteinExistence type="inferred from homology"/>
<evidence type="ECO:0000256" key="14">
    <source>
        <dbReference type="SAM" id="Phobius"/>
    </source>
</evidence>
<evidence type="ECO:0000256" key="12">
    <source>
        <dbReference type="ARBA" id="ARBA00023136"/>
    </source>
</evidence>
<dbReference type="EMBL" id="JANAVB010025481">
    <property type="protein sequence ID" value="KAJ6820594.1"/>
    <property type="molecule type" value="Genomic_DNA"/>
</dbReference>
<feature type="transmembrane region" description="Helical" evidence="14">
    <location>
        <begin position="20"/>
        <end position="37"/>
    </location>
</feature>
<evidence type="ECO:0000256" key="13">
    <source>
        <dbReference type="RuleBase" id="RU003779"/>
    </source>
</evidence>
<name>A0AAX6FW30_IRIPA</name>
<keyword evidence="9 14" id="KW-1133">Transmembrane helix</keyword>
<evidence type="ECO:0000256" key="1">
    <source>
        <dbReference type="ARBA" id="ARBA00001192"/>
    </source>
</evidence>